<comment type="caution">
    <text evidence="1">The sequence shown here is derived from an EMBL/GenBank/DDBJ whole genome shotgun (WGS) entry which is preliminary data.</text>
</comment>
<dbReference type="AlphaFoldDB" id="A0A2W5A363"/>
<organism evidence="1 2">
    <name type="scientific">Micavibrio aeruginosavorus</name>
    <dbReference type="NCBI Taxonomy" id="349221"/>
    <lineage>
        <taxon>Bacteria</taxon>
        <taxon>Pseudomonadati</taxon>
        <taxon>Bdellovibrionota</taxon>
        <taxon>Bdellovibrionia</taxon>
        <taxon>Bdellovibrionales</taxon>
        <taxon>Pseudobdellovibrionaceae</taxon>
        <taxon>Micavibrio</taxon>
    </lineage>
</organism>
<protein>
    <submittedName>
        <fullName evidence="1">Uncharacterized protein</fullName>
    </submittedName>
</protein>
<evidence type="ECO:0000313" key="1">
    <source>
        <dbReference type="EMBL" id="PZO89014.1"/>
    </source>
</evidence>
<proteinExistence type="predicted"/>
<dbReference type="Proteomes" id="UP000249557">
    <property type="component" value="Unassembled WGS sequence"/>
</dbReference>
<reference evidence="1 2" key="1">
    <citation type="submission" date="2017-08" db="EMBL/GenBank/DDBJ databases">
        <title>Infants hospitalized years apart are colonized by the same room-sourced microbial strains.</title>
        <authorList>
            <person name="Brooks B."/>
            <person name="Olm M.R."/>
            <person name="Firek B.A."/>
            <person name="Baker R."/>
            <person name="Thomas B.C."/>
            <person name="Morowitz M.J."/>
            <person name="Banfield J.F."/>
        </authorList>
    </citation>
    <scope>NUCLEOTIDE SEQUENCE [LARGE SCALE GENOMIC DNA]</scope>
    <source>
        <strain evidence="1">S2_018_000_R2_104</strain>
    </source>
</reference>
<gene>
    <name evidence="1" type="ORF">DI626_00240</name>
</gene>
<sequence length="440" mass="46351">MTTKKISELPAANVLEGSEVLPVVQDNATRKTTVTALRSGLAATIHTHTLAQIADAGTAAGADTDDFATAAQGAKADSALQHDDMGSAAFEDAGAFATAAQGAKADTALQPAAAAGFATAAQGVKADNAVQPDDLAYPGLVNAIINGGCMISQRGQKSLSNSWQYGPVDLLAVAAQGTVSAGVIKHMSGVYSLSQTGFACFVENATLGAGGAVLFRHRIEAKNAWAFYNKAAWFTARTYHDLSPSADYIITVRTPTSADNFASLTEIETDTITIEDDDNTDIALFIPDMGDCRNGIEIEIKIACGAITTKDFYVADLQLSIGEEKQPFDLRPLSLEERLVHRYLRPVVGIVGVANSGSNMQAVLHHPGMRIAPVYEVNAPIAMTDGYTADFTQSQGNIENIHENTPHYGRVDIAYFSGLTSGRFHIQRAAGGLILASAEL</sequence>
<name>A0A2W5A363_9BACT</name>
<dbReference type="EMBL" id="QFNK01000002">
    <property type="protein sequence ID" value="PZO89014.1"/>
    <property type="molecule type" value="Genomic_DNA"/>
</dbReference>
<accession>A0A2W5A363</accession>
<evidence type="ECO:0000313" key="2">
    <source>
        <dbReference type="Proteomes" id="UP000249557"/>
    </source>
</evidence>